<accession>A0A0R1U311</accession>
<sequence>MVASSAQIAFTAACTAHHLTPPLTNRVKAQLIDQLRADYPLQDLLAAAQIASSSYYDARHRQYRQDDPALIDEIAFYHEHYPDMGYRRVTTELQRLGWDINHKRVLRIMQEHAWQCTLYQHPGRGYRFDSFEGHTGQIAPNRLHRRFKTDRPLQKIVTDISEFRWGHESIEERAFLAICLDLFNMEIVTWQLAPVVTVTLALSPVQELITYRPALPYRMTVHSDRGYQYQHARFVTYLKRHHVFQSMSRQGNCLDNAPVESCFAQLKVLTVNNHRYPDYATLKAALQHSIDYYNFRASKQALGKLAAVEYRQRWAIDHDFLQFAGFTPLTNAANRKSPVV</sequence>
<dbReference type="NCBIfam" id="NF033516">
    <property type="entry name" value="transpos_IS3"/>
    <property type="match status" value="1"/>
</dbReference>
<dbReference type="RefSeq" id="WP_019206706.1">
    <property type="nucleotide sequence ID" value="NZ_AZFK01000088.1"/>
</dbReference>
<evidence type="ECO:0000259" key="2">
    <source>
        <dbReference type="PROSITE" id="PS50994"/>
    </source>
</evidence>
<name>A0A0R1U311_9LACO</name>
<dbReference type="PANTHER" id="PTHR46889">
    <property type="entry name" value="TRANSPOSASE INSF FOR INSERTION SEQUENCE IS3B-RELATED"/>
    <property type="match status" value="1"/>
</dbReference>
<dbReference type="PROSITE" id="PS50994">
    <property type="entry name" value="INTEGRASE"/>
    <property type="match status" value="1"/>
</dbReference>
<proteinExistence type="predicted"/>
<dbReference type="Pfam" id="PF00665">
    <property type="entry name" value="rve"/>
    <property type="match status" value="1"/>
</dbReference>
<dbReference type="InterPro" id="IPR001584">
    <property type="entry name" value="Integrase_cat-core"/>
</dbReference>
<dbReference type="GeneID" id="82934427"/>
<dbReference type="InterPro" id="IPR048020">
    <property type="entry name" value="Transpos_IS3"/>
</dbReference>
<evidence type="ECO:0000256" key="1">
    <source>
        <dbReference type="ARBA" id="ARBA00002286"/>
    </source>
</evidence>
<evidence type="ECO:0000313" key="4">
    <source>
        <dbReference type="Proteomes" id="UP000050816"/>
    </source>
</evidence>
<dbReference type="InterPro" id="IPR050900">
    <property type="entry name" value="Transposase_IS3/IS150/IS904"/>
</dbReference>
<dbReference type="Proteomes" id="UP000050816">
    <property type="component" value="Unassembled WGS sequence"/>
</dbReference>
<comment type="caution">
    <text evidence="3">The sequence shown here is derived from an EMBL/GenBank/DDBJ whole genome shotgun (WGS) entry which is preliminary data.</text>
</comment>
<dbReference type="GO" id="GO:0015074">
    <property type="term" value="P:DNA integration"/>
    <property type="evidence" value="ECO:0007669"/>
    <property type="project" value="InterPro"/>
</dbReference>
<dbReference type="InterPro" id="IPR012337">
    <property type="entry name" value="RNaseH-like_sf"/>
</dbReference>
<dbReference type="AlphaFoldDB" id="A0A0R1U311"/>
<dbReference type="SUPFAM" id="SSF53098">
    <property type="entry name" value="Ribonuclease H-like"/>
    <property type="match status" value="1"/>
</dbReference>
<feature type="domain" description="Integrase catalytic" evidence="2">
    <location>
        <begin position="148"/>
        <end position="315"/>
    </location>
</feature>
<evidence type="ECO:0000313" key="3">
    <source>
        <dbReference type="EMBL" id="KRL87693.1"/>
    </source>
</evidence>
<protein>
    <submittedName>
        <fullName evidence="3">DNA integrase</fullName>
    </submittedName>
</protein>
<dbReference type="GO" id="GO:0003676">
    <property type="term" value="F:nucleic acid binding"/>
    <property type="evidence" value="ECO:0007669"/>
    <property type="project" value="InterPro"/>
</dbReference>
<gene>
    <name evidence="3" type="ORF">FC43_GL001009</name>
</gene>
<dbReference type="PANTHER" id="PTHR46889:SF4">
    <property type="entry name" value="TRANSPOSASE INSO FOR INSERTION SEQUENCE ELEMENT IS911B-RELATED"/>
    <property type="match status" value="1"/>
</dbReference>
<organism evidence="3 4">
    <name type="scientific">Limosilactobacillus ingluviei DSM 15946</name>
    <dbReference type="NCBI Taxonomy" id="1423760"/>
    <lineage>
        <taxon>Bacteria</taxon>
        <taxon>Bacillati</taxon>
        <taxon>Bacillota</taxon>
        <taxon>Bacilli</taxon>
        <taxon>Lactobacillales</taxon>
        <taxon>Lactobacillaceae</taxon>
        <taxon>Limosilactobacillus</taxon>
    </lineage>
</organism>
<dbReference type="PATRIC" id="fig|1423760.3.peg.1042"/>
<dbReference type="Pfam" id="PF13276">
    <property type="entry name" value="HTH_21"/>
    <property type="match status" value="1"/>
</dbReference>
<reference evidence="3 4" key="1">
    <citation type="journal article" date="2015" name="Genome Announc.">
        <title>Expanding the biotechnology potential of lactobacilli through comparative genomics of 213 strains and associated genera.</title>
        <authorList>
            <person name="Sun Z."/>
            <person name="Harris H.M."/>
            <person name="McCann A."/>
            <person name="Guo C."/>
            <person name="Argimon S."/>
            <person name="Zhang W."/>
            <person name="Yang X."/>
            <person name="Jeffery I.B."/>
            <person name="Cooney J.C."/>
            <person name="Kagawa T.F."/>
            <person name="Liu W."/>
            <person name="Song Y."/>
            <person name="Salvetti E."/>
            <person name="Wrobel A."/>
            <person name="Rasinkangas P."/>
            <person name="Parkhill J."/>
            <person name="Rea M.C."/>
            <person name="O'Sullivan O."/>
            <person name="Ritari J."/>
            <person name="Douillard F.P."/>
            <person name="Paul Ross R."/>
            <person name="Yang R."/>
            <person name="Briner A.E."/>
            <person name="Felis G.E."/>
            <person name="de Vos W.M."/>
            <person name="Barrangou R."/>
            <person name="Klaenhammer T.R."/>
            <person name="Caufield P.W."/>
            <person name="Cui Y."/>
            <person name="Zhang H."/>
            <person name="O'Toole P.W."/>
        </authorList>
    </citation>
    <scope>NUCLEOTIDE SEQUENCE [LARGE SCALE GENOMIC DNA]</scope>
    <source>
        <strain evidence="3 4">DSM 15946</strain>
    </source>
</reference>
<dbReference type="InterPro" id="IPR036397">
    <property type="entry name" value="RNaseH_sf"/>
</dbReference>
<dbReference type="Gene3D" id="3.30.420.10">
    <property type="entry name" value="Ribonuclease H-like superfamily/Ribonuclease H"/>
    <property type="match status" value="1"/>
</dbReference>
<dbReference type="InterPro" id="IPR025948">
    <property type="entry name" value="HTH-like_dom"/>
</dbReference>
<dbReference type="EMBL" id="AZFK01000088">
    <property type="protein sequence ID" value="KRL87693.1"/>
    <property type="molecule type" value="Genomic_DNA"/>
</dbReference>
<comment type="function">
    <text evidence="1">Involved in the transposition of the insertion sequence.</text>
</comment>